<evidence type="ECO:0000313" key="2">
    <source>
        <dbReference type="EMBL" id="GBG74856.1"/>
    </source>
</evidence>
<keyword evidence="3" id="KW-1185">Reference proteome</keyword>
<feature type="region of interest" description="Disordered" evidence="1">
    <location>
        <begin position="15"/>
        <end position="71"/>
    </location>
</feature>
<evidence type="ECO:0000313" key="3">
    <source>
        <dbReference type="Proteomes" id="UP000265515"/>
    </source>
</evidence>
<feature type="compositionally biased region" description="Basic and acidic residues" evidence="1">
    <location>
        <begin position="20"/>
        <end position="43"/>
    </location>
</feature>
<dbReference type="Gramene" id="GBG74856">
    <property type="protein sequence ID" value="GBG74856"/>
    <property type="gene ID" value="CBR_g19369"/>
</dbReference>
<feature type="compositionally biased region" description="Polar residues" evidence="1">
    <location>
        <begin position="151"/>
        <end position="160"/>
    </location>
</feature>
<accession>A0A388KXS3</accession>
<dbReference type="EMBL" id="BFEA01000212">
    <property type="protein sequence ID" value="GBG74856.1"/>
    <property type="molecule type" value="Genomic_DNA"/>
</dbReference>
<dbReference type="AlphaFoldDB" id="A0A388KXS3"/>
<feature type="region of interest" description="Disordered" evidence="1">
    <location>
        <begin position="135"/>
        <end position="160"/>
    </location>
</feature>
<feature type="compositionally biased region" description="Low complexity" evidence="1">
    <location>
        <begin position="47"/>
        <end position="71"/>
    </location>
</feature>
<gene>
    <name evidence="2" type="ORF">CBR_g19369</name>
</gene>
<reference evidence="2 3" key="1">
    <citation type="journal article" date="2018" name="Cell">
        <title>The Chara Genome: Secondary Complexity and Implications for Plant Terrestrialization.</title>
        <authorList>
            <person name="Nishiyama T."/>
            <person name="Sakayama H."/>
            <person name="Vries J.D."/>
            <person name="Buschmann H."/>
            <person name="Saint-Marcoux D."/>
            <person name="Ullrich K.K."/>
            <person name="Haas F.B."/>
            <person name="Vanderstraeten L."/>
            <person name="Becker D."/>
            <person name="Lang D."/>
            <person name="Vosolsobe S."/>
            <person name="Rombauts S."/>
            <person name="Wilhelmsson P.K.I."/>
            <person name="Janitza P."/>
            <person name="Kern R."/>
            <person name="Heyl A."/>
            <person name="Rumpler F."/>
            <person name="Villalobos L.I.A.C."/>
            <person name="Clay J.M."/>
            <person name="Skokan R."/>
            <person name="Toyoda A."/>
            <person name="Suzuki Y."/>
            <person name="Kagoshima H."/>
            <person name="Schijlen E."/>
            <person name="Tajeshwar N."/>
            <person name="Catarino B."/>
            <person name="Hetherington A.J."/>
            <person name="Saltykova A."/>
            <person name="Bonnot C."/>
            <person name="Breuninger H."/>
            <person name="Symeonidi A."/>
            <person name="Radhakrishnan G.V."/>
            <person name="Van Nieuwerburgh F."/>
            <person name="Deforce D."/>
            <person name="Chang C."/>
            <person name="Karol K.G."/>
            <person name="Hedrich R."/>
            <person name="Ulvskov P."/>
            <person name="Glockner G."/>
            <person name="Delwiche C.F."/>
            <person name="Petrasek J."/>
            <person name="Van de Peer Y."/>
            <person name="Friml J."/>
            <person name="Beilby M."/>
            <person name="Dolan L."/>
            <person name="Kohara Y."/>
            <person name="Sugano S."/>
            <person name="Fujiyama A."/>
            <person name="Delaux P.-M."/>
            <person name="Quint M."/>
            <person name="TheiBen G."/>
            <person name="Hagemann M."/>
            <person name="Harholt J."/>
            <person name="Dunand C."/>
            <person name="Zachgo S."/>
            <person name="Langdale J."/>
            <person name="Maumus F."/>
            <person name="Straeten D.V.D."/>
            <person name="Gould S.B."/>
            <person name="Rensing S.A."/>
        </authorList>
    </citation>
    <scope>NUCLEOTIDE SEQUENCE [LARGE SCALE GENOMIC DNA]</scope>
    <source>
        <strain evidence="2 3">S276</strain>
    </source>
</reference>
<organism evidence="2 3">
    <name type="scientific">Chara braunii</name>
    <name type="common">Braun's stonewort</name>
    <dbReference type="NCBI Taxonomy" id="69332"/>
    <lineage>
        <taxon>Eukaryota</taxon>
        <taxon>Viridiplantae</taxon>
        <taxon>Streptophyta</taxon>
        <taxon>Charophyceae</taxon>
        <taxon>Charales</taxon>
        <taxon>Characeae</taxon>
        <taxon>Chara</taxon>
    </lineage>
</organism>
<protein>
    <submittedName>
        <fullName evidence="2">Uncharacterized protein</fullName>
    </submittedName>
</protein>
<dbReference type="Proteomes" id="UP000265515">
    <property type="component" value="Unassembled WGS sequence"/>
</dbReference>
<evidence type="ECO:0000256" key="1">
    <source>
        <dbReference type="SAM" id="MobiDB-lite"/>
    </source>
</evidence>
<proteinExistence type="predicted"/>
<name>A0A388KXS3_CHABU</name>
<sequence length="201" mass="21838">MLRAVRAVNEAFKLQRRHSKEIEDTKDERFADQNQARPDEKPGTAEVSVGSPRGSGSRSGNANAGGSRGNVCSMCRRRNSFDSMDSVDEAFLHRFDRMGIDYPSKGRGSVSEEEAAAIRTRSLALRNLVQMSREPNAAAGGCGDSSASESQSPGETSTSSAILPVMPQLPFPEWHIEFSELQMGVRVGIGKSYAHHLLQAI</sequence>
<comment type="caution">
    <text evidence="2">The sequence shown here is derived from an EMBL/GenBank/DDBJ whole genome shotgun (WGS) entry which is preliminary data.</text>
</comment>